<name>A0ABS8G6B5_9ALTE</name>
<dbReference type="NCBIfam" id="NF008121">
    <property type="entry name" value="PRK10869.1"/>
    <property type="match status" value="1"/>
</dbReference>
<dbReference type="PANTHER" id="PTHR11059:SF0">
    <property type="entry name" value="DNA REPAIR PROTEIN RECN"/>
    <property type="match status" value="1"/>
</dbReference>
<comment type="function">
    <text evidence="1 9">May be involved in recombinational repair of damaged DNA.</text>
</comment>
<evidence type="ECO:0000256" key="5">
    <source>
        <dbReference type="ARBA" id="ARBA00022763"/>
    </source>
</evidence>
<evidence type="ECO:0000313" key="12">
    <source>
        <dbReference type="EMBL" id="MCC2616063.1"/>
    </source>
</evidence>
<proteinExistence type="inferred from homology"/>
<sequence length="555" mass="61134">MLAHLSVRDFAIVKHLDIDLQTGLTTITGETGAGKSIAIDALGLCLGERAEATMVRKGASKAEVVATFNLTALPNARQWVNNHELDDGDDVIIRRIISAEGRSKAFVNGVPVPLQQLKGLGALLVSVHGQHAHHQLLKSDHQLQLVDHVAAHPDKLTAVSDTYRALQAAQRELEHLQASHQQRADRRQLLEYQVQELDAFALQEDEFAQLETEHRRLSHSQTLLEQAQISAYQLYEADEFNALAAVQSSLDKISDLQEHDASLSPIVSLLNEAAINIDEAAQQLRHYADHLEIDPMRMQQVEARYSQAMEFARKHQVAPEQLYACHQQLVAELASLQQDDDALTQRQQDVERLKLAYVDAAKTLSESRRQAATTFANEVQTLVRTMNMQQAAFEVAVDFCPDQSPGLHGMDRVAFMVTTNAGQAADRMEKVVSGGELSRIGLAIQVITSDQQQVPSLIFDEVDTGISGATASVVGKLLRQLGEQAQVLCVTHLPQVAACGHQQMFVAKFSDSETTETHMMTLDETKRVEELARLLAGDKLTDSALANARELLNNG</sequence>
<dbReference type="Pfam" id="PF02463">
    <property type="entry name" value="SMC_N"/>
    <property type="match status" value="1"/>
</dbReference>
<organism evidence="12 13">
    <name type="scientific">Fluctibacter halophilus</name>
    <dbReference type="NCBI Taxonomy" id="226011"/>
    <lineage>
        <taxon>Bacteria</taxon>
        <taxon>Pseudomonadati</taxon>
        <taxon>Pseudomonadota</taxon>
        <taxon>Gammaproteobacteria</taxon>
        <taxon>Alteromonadales</taxon>
        <taxon>Alteromonadaceae</taxon>
        <taxon>Fluctibacter</taxon>
    </lineage>
</organism>
<dbReference type="NCBIfam" id="TIGR00634">
    <property type="entry name" value="recN"/>
    <property type="match status" value="1"/>
</dbReference>
<keyword evidence="5 9" id="KW-0227">DNA damage</keyword>
<keyword evidence="6" id="KW-0067">ATP-binding</keyword>
<keyword evidence="13" id="KW-1185">Reference proteome</keyword>
<evidence type="ECO:0000259" key="11">
    <source>
        <dbReference type="Pfam" id="PF02463"/>
    </source>
</evidence>
<comment type="caution">
    <text evidence="12">The sequence shown here is derived from an EMBL/GenBank/DDBJ whole genome shotgun (WGS) entry which is preliminary data.</text>
</comment>
<keyword evidence="10" id="KW-0175">Coiled coil</keyword>
<dbReference type="SUPFAM" id="SSF52540">
    <property type="entry name" value="P-loop containing nucleoside triphosphate hydrolases"/>
    <property type="match status" value="2"/>
</dbReference>
<evidence type="ECO:0000256" key="10">
    <source>
        <dbReference type="SAM" id="Coils"/>
    </source>
</evidence>
<reference evidence="12 13" key="1">
    <citation type="submission" date="2021-10" db="EMBL/GenBank/DDBJ databases">
        <title>Draft genome of Aestuariibacter halophilus JC2043.</title>
        <authorList>
            <person name="Emsley S.A."/>
            <person name="Pfannmuller K.M."/>
            <person name="Ushijima B."/>
            <person name="Saw J.H."/>
            <person name="Videau P."/>
        </authorList>
    </citation>
    <scope>NUCLEOTIDE SEQUENCE [LARGE SCALE GENOMIC DNA]</scope>
    <source>
        <strain evidence="12 13">JC2043</strain>
    </source>
</reference>
<feature type="coiled-coil region" evidence="10">
    <location>
        <begin position="159"/>
        <end position="186"/>
    </location>
</feature>
<accession>A0ABS8G6B5</accession>
<evidence type="ECO:0000256" key="1">
    <source>
        <dbReference type="ARBA" id="ARBA00003618"/>
    </source>
</evidence>
<keyword evidence="4" id="KW-0547">Nucleotide-binding</keyword>
<evidence type="ECO:0000256" key="4">
    <source>
        <dbReference type="ARBA" id="ARBA00022741"/>
    </source>
</evidence>
<evidence type="ECO:0000256" key="3">
    <source>
        <dbReference type="ARBA" id="ARBA00021315"/>
    </source>
</evidence>
<dbReference type="InterPro" id="IPR003395">
    <property type="entry name" value="RecF/RecN/SMC_N"/>
</dbReference>
<evidence type="ECO:0000256" key="2">
    <source>
        <dbReference type="ARBA" id="ARBA00009441"/>
    </source>
</evidence>
<protein>
    <recommendedName>
        <fullName evidence="3 9">DNA repair protein RecN</fullName>
    </recommendedName>
    <alternativeName>
        <fullName evidence="8 9">Recombination protein N</fullName>
    </alternativeName>
</protein>
<gene>
    <name evidence="12" type="primary">recN</name>
    <name evidence="12" type="ORF">LJ739_07405</name>
</gene>
<dbReference type="Proteomes" id="UP001520878">
    <property type="component" value="Unassembled WGS sequence"/>
</dbReference>
<dbReference type="CDD" id="cd03241">
    <property type="entry name" value="ABC_RecN"/>
    <property type="match status" value="2"/>
</dbReference>
<dbReference type="PIRSF" id="PIRSF003128">
    <property type="entry name" value="RecN"/>
    <property type="match status" value="1"/>
</dbReference>
<feature type="domain" description="RecF/RecN/SMC N-terminal" evidence="11">
    <location>
        <begin position="2"/>
        <end position="506"/>
    </location>
</feature>
<keyword evidence="7 9" id="KW-0234">DNA repair</keyword>
<evidence type="ECO:0000256" key="9">
    <source>
        <dbReference type="PIRNR" id="PIRNR003128"/>
    </source>
</evidence>
<dbReference type="PANTHER" id="PTHR11059">
    <property type="entry name" value="DNA REPAIR PROTEIN RECN"/>
    <property type="match status" value="1"/>
</dbReference>
<dbReference type="InterPro" id="IPR004604">
    <property type="entry name" value="DNA_recomb/repair_RecN"/>
</dbReference>
<dbReference type="RefSeq" id="WP_229158682.1">
    <property type="nucleotide sequence ID" value="NZ_JAJEWP010000001.1"/>
</dbReference>
<evidence type="ECO:0000313" key="13">
    <source>
        <dbReference type="Proteomes" id="UP001520878"/>
    </source>
</evidence>
<evidence type="ECO:0000256" key="8">
    <source>
        <dbReference type="ARBA" id="ARBA00033408"/>
    </source>
</evidence>
<dbReference type="EMBL" id="JAJEWP010000001">
    <property type="protein sequence ID" value="MCC2616063.1"/>
    <property type="molecule type" value="Genomic_DNA"/>
</dbReference>
<dbReference type="InterPro" id="IPR027417">
    <property type="entry name" value="P-loop_NTPase"/>
</dbReference>
<comment type="similarity">
    <text evidence="2 9">Belongs to the RecN family.</text>
</comment>
<dbReference type="Gene3D" id="3.40.50.300">
    <property type="entry name" value="P-loop containing nucleotide triphosphate hydrolases"/>
    <property type="match status" value="2"/>
</dbReference>
<evidence type="ECO:0000256" key="6">
    <source>
        <dbReference type="ARBA" id="ARBA00022840"/>
    </source>
</evidence>
<evidence type="ECO:0000256" key="7">
    <source>
        <dbReference type="ARBA" id="ARBA00023204"/>
    </source>
</evidence>